<dbReference type="PANTHER" id="PTHR42643">
    <property type="entry name" value="IONOTROPIC RECEPTOR 20A-RELATED"/>
    <property type="match status" value="1"/>
</dbReference>
<comment type="subcellular location">
    <subcellularLocation>
        <location evidence="1">Cell membrane</location>
        <topology evidence="1">Multi-pass membrane protein</topology>
    </subcellularLocation>
</comment>
<reference evidence="9" key="1">
    <citation type="submission" date="2022-01" db="EMBL/GenBank/DDBJ databases">
        <authorList>
            <person name="King R."/>
        </authorList>
    </citation>
    <scope>NUCLEOTIDE SEQUENCE</scope>
</reference>
<evidence type="ECO:0008006" key="11">
    <source>
        <dbReference type="Google" id="ProtNLM"/>
    </source>
</evidence>
<organism evidence="9 10">
    <name type="scientific">Chironomus riparius</name>
    <dbReference type="NCBI Taxonomy" id="315576"/>
    <lineage>
        <taxon>Eukaryota</taxon>
        <taxon>Metazoa</taxon>
        <taxon>Ecdysozoa</taxon>
        <taxon>Arthropoda</taxon>
        <taxon>Hexapoda</taxon>
        <taxon>Insecta</taxon>
        <taxon>Pterygota</taxon>
        <taxon>Neoptera</taxon>
        <taxon>Endopterygota</taxon>
        <taxon>Diptera</taxon>
        <taxon>Nematocera</taxon>
        <taxon>Chironomoidea</taxon>
        <taxon>Chironomidae</taxon>
        <taxon>Chironominae</taxon>
        <taxon>Chironomus</taxon>
    </lineage>
</organism>
<feature type="signal peptide" evidence="8">
    <location>
        <begin position="1"/>
        <end position="19"/>
    </location>
</feature>
<keyword evidence="10" id="KW-1185">Reference proteome</keyword>
<evidence type="ECO:0000313" key="9">
    <source>
        <dbReference type="EMBL" id="CAG9805204.1"/>
    </source>
</evidence>
<keyword evidence="4" id="KW-1133">Transmembrane helix</keyword>
<keyword evidence="5" id="KW-0472">Membrane</keyword>
<evidence type="ECO:0000256" key="2">
    <source>
        <dbReference type="ARBA" id="ARBA00022475"/>
    </source>
</evidence>
<proteinExistence type="predicted"/>
<evidence type="ECO:0000313" key="10">
    <source>
        <dbReference type="Proteomes" id="UP001153620"/>
    </source>
</evidence>
<protein>
    <recommendedName>
        <fullName evidence="11">Ionotropic receptor</fullName>
    </recommendedName>
</protein>
<evidence type="ECO:0000256" key="7">
    <source>
        <dbReference type="ARBA" id="ARBA00023180"/>
    </source>
</evidence>
<evidence type="ECO:0000256" key="8">
    <source>
        <dbReference type="SAM" id="SignalP"/>
    </source>
</evidence>
<dbReference type="AlphaFoldDB" id="A0A9N9WTD6"/>
<dbReference type="Proteomes" id="UP001153620">
    <property type="component" value="Chromosome 2"/>
</dbReference>
<dbReference type="InterPro" id="IPR052192">
    <property type="entry name" value="Insect_Ionotropic_Sensory_Rcpt"/>
</dbReference>
<evidence type="ECO:0000256" key="1">
    <source>
        <dbReference type="ARBA" id="ARBA00004651"/>
    </source>
</evidence>
<evidence type="ECO:0000256" key="6">
    <source>
        <dbReference type="ARBA" id="ARBA00023170"/>
    </source>
</evidence>
<keyword evidence="8" id="KW-0732">Signal</keyword>
<feature type="chain" id="PRO_5040257787" description="Ionotropic receptor" evidence="8">
    <location>
        <begin position="20"/>
        <end position="474"/>
    </location>
</feature>
<reference evidence="9" key="2">
    <citation type="submission" date="2022-10" db="EMBL/GenBank/DDBJ databases">
        <authorList>
            <consortium name="ENA_rothamsted_submissions"/>
            <consortium name="culmorum"/>
            <person name="King R."/>
        </authorList>
    </citation>
    <scope>NUCLEOTIDE SEQUENCE</scope>
</reference>
<accession>A0A9N9WTD6</accession>
<dbReference type="PANTHER" id="PTHR42643:SF30">
    <property type="entry name" value="IONOTROPIC RECEPTOR 40A-RELATED"/>
    <property type="match status" value="1"/>
</dbReference>
<keyword evidence="6" id="KW-0675">Receptor</keyword>
<evidence type="ECO:0000256" key="4">
    <source>
        <dbReference type="ARBA" id="ARBA00022989"/>
    </source>
</evidence>
<dbReference type="GO" id="GO:0005886">
    <property type="term" value="C:plasma membrane"/>
    <property type="evidence" value="ECO:0007669"/>
    <property type="project" value="UniProtKB-SubCell"/>
</dbReference>
<sequence>MKKIASFCVLNYFLFLVSGNSNVIPEISTKFRVVDTKIEWGSVAEYLVIIMNKSQNMKENGKLELAVLLLNLPPWIRIYEGLISTISKHSDDKFITTSNSFPNLRQYWTADFVIILTTNEYINYSNFVKNFLRIMYVNKHTRFIVIVRLWSVRNQIISSIWREMGLNGYRIIYIVFEISDSIFSVYRTEITNKLHVTLSEIKSDKQMIIKDSQVYSEKPYIKIITYASYPTTFIKNNKVYGIDGYFIDEFVKWLNTSYVIVHSWTAKPDINVLISKMQNNVDICLCADFSIYDNSVESVTLFETNGLCLLVPRNIYVSSYENLSLPMDQITLIMSIASAISLVICWKMISRHSDHRLTTSEMFLAVLQLSFYTGAPNLIRLNVKEKLLIFSFIFGSFFISNLYESSILSFMMAEPTVRSAKDLEELNNSNTKFYSFYDDHTAFLSKMPIMRKDLILNTIDFSSSYSLELQNNFD</sequence>
<gene>
    <name evidence="9" type="ORF">CHIRRI_LOCUS8081</name>
</gene>
<evidence type="ECO:0000256" key="5">
    <source>
        <dbReference type="ARBA" id="ARBA00023136"/>
    </source>
</evidence>
<evidence type="ECO:0000256" key="3">
    <source>
        <dbReference type="ARBA" id="ARBA00022692"/>
    </source>
</evidence>
<keyword evidence="2" id="KW-1003">Cell membrane</keyword>
<keyword evidence="7" id="KW-0325">Glycoprotein</keyword>
<name>A0A9N9WTD6_9DIPT</name>
<dbReference type="EMBL" id="OU895878">
    <property type="protein sequence ID" value="CAG9805204.1"/>
    <property type="molecule type" value="Genomic_DNA"/>
</dbReference>
<keyword evidence="3" id="KW-0812">Transmembrane</keyword>